<keyword evidence="2" id="KW-0413">Isomerase</keyword>
<feature type="active site" description="Proton donor/acceptor" evidence="3">
    <location>
        <position position="88"/>
    </location>
</feature>
<accession>A0A853FRY6</accession>
<evidence type="ECO:0000256" key="3">
    <source>
        <dbReference type="PIRSR" id="PIRSR613078-1"/>
    </source>
</evidence>
<dbReference type="PANTHER" id="PTHR48100:SF1">
    <property type="entry name" value="HISTIDINE PHOSPHATASE FAMILY PROTEIN-RELATED"/>
    <property type="match status" value="1"/>
</dbReference>
<dbReference type="PANTHER" id="PTHR48100">
    <property type="entry name" value="BROAD-SPECIFICITY PHOSPHATASE YOR283W-RELATED"/>
    <property type="match status" value="1"/>
</dbReference>
<dbReference type="Gene3D" id="3.40.50.1240">
    <property type="entry name" value="Phosphoglycerate mutase-like"/>
    <property type="match status" value="1"/>
</dbReference>
<dbReference type="SMART" id="SM00855">
    <property type="entry name" value="PGAM"/>
    <property type="match status" value="1"/>
</dbReference>
<name>A0A853FRY6_9BURK</name>
<evidence type="ECO:0000313" key="6">
    <source>
        <dbReference type="Proteomes" id="UP000559809"/>
    </source>
</evidence>
<dbReference type="PROSITE" id="PS00175">
    <property type="entry name" value="PG_MUTASE"/>
    <property type="match status" value="1"/>
</dbReference>
<feature type="binding site" evidence="4">
    <location>
        <begin position="10"/>
        <end position="17"/>
    </location>
    <ligand>
        <name>substrate</name>
    </ligand>
</feature>
<dbReference type="Proteomes" id="UP000559809">
    <property type="component" value="Unassembled WGS sequence"/>
</dbReference>
<dbReference type="Pfam" id="PF00300">
    <property type="entry name" value="His_Phos_1"/>
    <property type="match status" value="1"/>
</dbReference>
<evidence type="ECO:0000256" key="1">
    <source>
        <dbReference type="ARBA" id="ARBA00023152"/>
    </source>
</evidence>
<dbReference type="InterPro" id="IPR001345">
    <property type="entry name" value="PG/BPGM_mutase_AS"/>
</dbReference>
<protein>
    <submittedName>
        <fullName evidence="5">Histidine phosphatase family protein</fullName>
    </submittedName>
</protein>
<comment type="caution">
    <text evidence="5">The sequence shown here is derived from an EMBL/GenBank/DDBJ whole genome shotgun (WGS) entry which is preliminary data.</text>
</comment>
<organism evidence="5 6">
    <name type="scientific">Parapusillimonas granuli</name>
    <dbReference type="NCBI Taxonomy" id="380911"/>
    <lineage>
        <taxon>Bacteria</taxon>
        <taxon>Pseudomonadati</taxon>
        <taxon>Pseudomonadota</taxon>
        <taxon>Betaproteobacteria</taxon>
        <taxon>Burkholderiales</taxon>
        <taxon>Alcaligenaceae</taxon>
        <taxon>Parapusillimonas</taxon>
    </lineage>
</organism>
<feature type="binding site" evidence="4">
    <location>
        <position position="64"/>
    </location>
    <ligand>
        <name>substrate</name>
    </ligand>
</feature>
<dbReference type="InterPro" id="IPR013078">
    <property type="entry name" value="His_Pase_superF_clade-1"/>
</dbReference>
<dbReference type="RefSeq" id="WP_180153909.1">
    <property type="nucleotide sequence ID" value="NZ_JACCEM010000002.1"/>
</dbReference>
<dbReference type="SUPFAM" id="SSF53254">
    <property type="entry name" value="Phosphoglycerate mutase-like"/>
    <property type="match status" value="1"/>
</dbReference>
<dbReference type="InterPro" id="IPR050275">
    <property type="entry name" value="PGM_Phosphatase"/>
</dbReference>
<evidence type="ECO:0000256" key="2">
    <source>
        <dbReference type="ARBA" id="ARBA00023235"/>
    </source>
</evidence>
<dbReference type="GO" id="GO:0005737">
    <property type="term" value="C:cytoplasm"/>
    <property type="evidence" value="ECO:0007669"/>
    <property type="project" value="TreeGrafter"/>
</dbReference>
<gene>
    <name evidence="5" type="ORF">H0A72_04805</name>
</gene>
<evidence type="ECO:0000256" key="4">
    <source>
        <dbReference type="PIRSR" id="PIRSR613078-2"/>
    </source>
</evidence>
<keyword evidence="6" id="KW-1185">Reference proteome</keyword>
<dbReference type="AlphaFoldDB" id="A0A853FRY6"/>
<dbReference type="EMBL" id="JACCEM010000002">
    <property type="protein sequence ID" value="NYT48624.1"/>
    <property type="molecule type" value="Genomic_DNA"/>
</dbReference>
<reference evidence="5 6" key="1">
    <citation type="submission" date="2020-07" db="EMBL/GenBank/DDBJ databases">
        <title>Taxonomic revisions and descriptions of new bacterial species based on genomic comparisons in the high-G+C-content subgroup of the family Alcaligenaceae.</title>
        <authorList>
            <person name="Szabo A."/>
            <person name="Felfoldi T."/>
        </authorList>
    </citation>
    <scope>NUCLEOTIDE SEQUENCE [LARGE SCALE GENOMIC DNA]</scope>
    <source>
        <strain evidence="5 6">LMG 24012</strain>
    </source>
</reference>
<dbReference type="GO" id="GO:0016791">
    <property type="term" value="F:phosphatase activity"/>
    <property type="evidence" value="ECO:0007669"/>
    <property type="project" value="TreeGrafter"/>
</dbReference>
<keyword evidence="1" id="KW-0324">Glycolysis</keyword>
<proteinExistence type="predicted"/>
<evidence type="ECO:0000313" key="5">
    <source>
        <dbReference type="EMBL" id="NYT48624.1"/>
    </source>
</evidence>
<dbReference type="CDD" id="cd07067">
    <property type="entry name" value="HP_PGM_like"/>
    <property type="match status" value="1"/>
</dbReference>
<dbReference type="InterPro" id="IPR029033">
    <property type="entry name" value="His_PPase_superfam"/>
</dbReference>
<feature type="active site" description="Tele-phosphohistidine intermediate" evidence="3">
    <location>
        <position position="11"/>
    </location>
</feature>
<sequence>MNTTHFWLVRHGETLWNAERRLQGWLDIPLNETGRKQAAQLARFLASDAFTADIHAVYSSDLSRAYDTAQIAARSLGLPIFREPGLRERSYGIYQGEDWSSLSMASGGKALVDFRDPEQPIEGGESYLAFSQRAGRAFEEIAGRHPGQNVLVFTHGGVIDIAWRRSIGAALDVQRPFPILNVSINRCGIRGPGDWFIQDWGYTGHLENEALDDVW</sequence>
<feature type="binding site" evidence="4">
    <location>
        <begin position="88"/>
        <end position="91"/>
    </location>
    <ligand>
        <name>substrate</name>
    </ligand>
</feature>